<dbReference type="InterPro" id="IPR036388">
    <property type="entry name" value="WH-like_DNA-bd_sf"/>
</dbReference>
<gene>
    <name evidence="1" type="ORF">CETO_68</name>
</gene>
<keyword evidence="2" id="KW-1185">Reference proteome</keyword>
<accession>A0A2H5BGF2</accession>
<evidence type="ECO:0000313" key="2">
    <source>
        <dbReference type="Proteomes" id="UP000240819"/>
    </source>
</evidence>
<dbReference type="Proteomes" id="UP000240819">
    <property type="component" value="Segment"/>
</dbReference>
<organism evidence="1 2">
    <name type="scientific">Vibrio phage Ceto</name>
    <dbReference type="NCBI Taxonomy" id="2570300"/>
    <lineage>
        <taxon>Viruses</taxon>
        <taxon>Duplodnaviria</taxon>
        <taxon>Heunggongvirae</taxon>
        <taxon>Uroviricota</taxon>
        <taxon>Caudoviricetes</taxon>
        <taxon>Demerecviridae</taxon>
        <taxon>Ermolyevavirinae</taxon>
        <taxon>Cetovirus</taxon>
        <taxon>Cetovirus ceto</taxon>
    </lineage>
</organism>
<sequence length="136" mass="14584">MANTWTDELRQEAVEMYLERIGEYPEDERATNSTEVCKGIADELDFSVNSVRAILQRATDDDGNPVYVKATKAPKAKAASTGGKKMSKADAQAELVSALQDGGAEVSDELMEVIEKLTGKAAQALAGAIRTMGDDE</sequence>
<name>A0A2H5BGF2_9CAUD</name>
<dbReference type="Gene3D" id="1.10.10.10">
    <property type="entry name" value="Winged helix-like DNA-binding domain superfamily/Winged helix DNA-binding domain"/>
    <property type="match status" value="1"/>
</dbReference>
<proteinExistence type="predicted"/>
<reference evidence="1 2" key="1">
    <citation type="submission" date="2017-12" db="EMBL/GenBank/DDBJ databases">
        <authorList>
            <person name="Lestochi C.V."/>
            <person name="Miller K.C."/>
            <person name="Miller J.S."/>
            <person name="Stanton M.L."/>
            <person name="Broussard G.W."/>
        </authorList>
    </citation>
    <scope>NUCLEOTIDE SEQUENCE [LARGE SCALE GENOMIC DNA]</scope>
</reference>
<protein>
    <submittedName>
        <fullName evidence="1">D3 protein</fullName>
    </submittedName>
</protein>
<evidence type="ECO:0000313" key="1">
    <source>
        <dbReference type="EMBL" id="AUG85075.1"/>
    </source>
</evidence>
<dbReference type="EMBL" id="MG649966">
    <property type="protein sequence ID" value="AUG85075.1"/>
    <property type="molecule type" value="Genomic_DNA"/>
</dbReference>